<sequence length="117" mass="12519">MPPELYYKLMDCYNKDQVKKRAKASSTVGEKGKQDQLLLDANDGGEEEHVPVDSGHTSVVVPDNIEQDGGRSSIVGGSGKVGSSTGTQTQDKYTGGLQELALQQEHTNSHHSPAHSV</sequence>
<dbReference type="AlphaFoldDB" id="A0A8J2LGR0"/>
<feature type="compositionally biased region" description="Low complexity" evidence="1">
    <location>
        <begin position="70"/>
        <end position="87"/>
    </location>
</feature>
<gene>
    <name evidence="2" type="ORF">AFUS01_LOCUS41185</name>
</gene>
<protein>
    <submittedName>
        <fullName evidence="2">Uncharacterized protein</fullName>
    </submittedName>
</protein>
<evidence type="ECO:0000256" key="1">
    <source>
        <dbReference type="SAM" id="MobiDB-lite"/>
    </source>
</evidence>
<name>A0A8J2LGR0_9HEXA</name>
<dbReference type="EMBL" id="CAJVCH010560496">
    <property type="protein sequence ID" value="CAG7831443.1"/>
    <property type="molecule type" value="Genomic_DNA"/>
</dbReference>
<organism evidence="2 3">
    <name type="scientific">Allacma fusca</name>
    <dbReference type="NCBI Taxonomy" id="39272"/>
    <lineage>
        <taxon>Eukaryota</taxon>
        <taxon>Metazoa</taxon>
        <taxon>Ecdysozoa</taxon>
        <taxon>Arthropoda</taxon>
        <taxon>Hexapoda</taxon>
        <taxon>Collembola</taxon>
        <taxon>Symphypleona</taxon>
        <taxon>Sminthuridae</taxon>
        <taxon>Allacma</taxon>
    </lineage>
</organism>
<comment type="caution">
    <text evidence="2">The sequence shown here is derived from an EMBL/GenBank/DDBJ whole genome shotgun (WGS) entry which is preliminary data.</text>
</comment>
<proteinExistence type="predicted"/>
<accession>A0A8J2LGR0</accession>
<keyword evidence="3" id="KW-1185">Reference proteome</keyword>
<evidence type="ECO:0000313" key="2">
    <source>
        <dbReference type="EMBL" id="CAG7831443.1"/>
    </source>
</evidence>
<reference evidence="2" key="1">
    <citation type="submission" date="2021-06" db="EMBL/GenBank/DDBJ databases">
        <authorList>
            <person name="Hodson N. C."/>
            <person name="Mongue J. A."/>
            <person name="Jaron S. K."/>
        </authorList>
    </citation>
    <scope>NUCLEOTIDE SEQUENCE</scope>
</reference>
<feature type="region of interest" description="Disordered" evidence="1">
    <location>
        <begin position="24"/>
        <end position="96"/>
    </location>
</feature>
<dbReference type="Proteomes" id="UP000708208">
    <property type="component" value="Unassembled WGS sequence"/>
</dbReference>
<evidence type="ECO:0000313" key="3">
    <source>
        <dbReference type="Proteomes" id="UP000708208"/>
    </source>
</evidence>
<feature type="non-terminal residue" evidence="2">
    <location>
        <position position="117"/>
    </location>
</feature>